<dbReference type="GO" id="GO:0004222">
    <property type="term" value="F:metalloendopeptidase activity"/>
    <property type="evidence" value="ECO:0007669"/>
    <property type="project" value="TreeGrafter"/>
</dbReference>
<evidence type="ECO:0000259" key="4">
    <source>
        <dbReference type="Pfam" id="PF01551"/>
    </source>
</evidence>
<evidence type="ECO:0000256" key="3">
    <source>
        <dbReference type="SAM" id="SignalP"/>
    </source>
</evidence>
<dbReference type="InterPro" id="IPR057309">
    <property type="entry name" value="PcsB_CC"/>
</dbReference>
<dbReference type="OrthoDB" id="9805799at2"/>
<comment type="caution">
    <text evidence="6">The sequence shown here is derived from an EMBL/GenBank/DDBJ whole genome shotgun (WGS) entry which is preliminary data.</text>
</comment>
<sequence>MKKRIIYLTLTASLVAALTTTQLTSSYAATSTKNIDQQIANLKKQKADSQKTIKDAQNKIAQVKSDKQLTLREIDDLNNQLKATYAKLEQLDAELDKTEKELENQAKQLDEAETRVAKRDDLLKSRLRLIYTNGAVSYLDVLFNATSFSDFLTRLDSLQMVFNQDQEILDENKKDRDAIALKKEEVAKSLVEVQKLYDTTTALRVDLQQKEHAKEVRVAELEHQAESLEKITAEEEEKVITMAREESKLQAEKAKAAGGSSYKYSGGKFAYPLPSQVPVTSEYGSRVNPVTGQKGEFHKGIDFGAKSGTNILAAEDGVVLLASSYSGYGNCVIINHGKDKNGNEVWTLYGHIRMGGIKVSKGDKVKRGQKIAEVGSTGQSTGPHLHFEVRVNEKVVDPGPYLK</sequence>
<dbReference type="PANTHER" id="PTHR21666:SF270">
    <property type="entry name" value="MUREIN HYDROLASE ACTIVATOR ENVC"/>
    <property type="match status" value="1"/>
</dbReference>
<organism evidence="6 7">
    <name type="scientific">Paenibacillus albiflavus</name>
    <dbReference type="NCBI Taxonomy" id="2545760"/>
    <lineage>
        <taxon>Bacteria</taxon>
        <taxon>Bacillati</taxon>
        <taxon>Bacillota</taxon>
        <taxon>Bacilli</taxon>
        <taxon>Bacillales</taxon>
        <taxon>Paenibacillaceae</taxon>
        <taxon>Paenibacillus</taxon>
    </lineage>
</organism>
<dbReference type="AlphaFoldDB" id="A0A4R4ECI7"/>
<dbReference type="CDD" id="cd12797">
    <property type="entry name" value="M23_peptidase"/>
    <property type="match status" value="1"/>
</dbReference>
<keyword evidence="2" id="KW-0175">Coiled coil</keyword>
<dbReference type="Pfam" id="PF24568">
    <property type="entry name" value="CC_PcsB"/>
    <property type="match status" value="1"/>
</dbReference>
<dbReference type="InterPro" id="IPR050570">
    <property type="entry name" value="Cell_wall_metabolism_enzyme"/>
</dbReference>
<keyword evidence="7" id="KW-1185">Reference proteome</keyword>
<dbReference type="Pfam" id="PF01551">
    <property type="entry name" value="Peptidase_M23"/>
    <property type="match status" value="1"/>
</dbReference>
<accession>A0A4R4ECI7</accession>
<evidence type="ECO:0000313" key="6">
    <source>
        <dbReference type="EMBL" id="TCZ76873.1"/>
    </source>
</evidence>
<dbReference type="Gene3D" id="2.70.70.10">
    <property type="entry name" value="Glucose Permease (Domain IIA)"/>
    <property type="match status" value="1"/>
</dbReference>
<dbReference type="InterPro" id="IPR016047">
    <property type="entry name" value="M23ase_b-sheet_dom"/>
</dbReference>
<evidence type="ECO:0000256" key="1">
    <source>
        <dbReference type="ARBA" id="ARBA00022729"/>
    </source>
</evidence>
<dbReference type="SUPFAM" id="SSF51261">
    <property type="entry name" value="Duplicated hybrid motif"/>
    <property type="match status" value="1"/>
</dbReference>
<evidence type="ECO:0000256" key="2">
    <source>
        <dbReference type="SAM" id="Coils"/>
    </source>
</evidence>
<evidence type="ECO:0000313" key="7">
    <source>
        <dbReference type="Proteomes" id="UP000295418"/>
    </source>
</evidence>
<reference evidence="6 7" key="1">
    <citation type="submission" date="2019-03" db="EMBL/GenBank/DDBJ databases">
        <authorList>
            <person name="Kim M.K.M."/>
        </authorList>
    </citation>
    <scope>NUCLEOTIDE SEQUENCE [LARGE SCALE GENOMIC DNA]</scope>
    <source>
        <strain evidence="6 7">18JY21-1</strain>
    </source>
</reference>
<evidence type="ECO:0000259" key="5">
    <source>
        <dbReference type="Pfam" id="PF24568"/>
    </source>
</evidence>
<dbReference type="PANTHER" id="PTHR21666">
    <property type="entry name" value="PEPTIDASE-RELATED"/>
    <property type="match status" value="1"/>
</dbReference>
<feature type="signal peptide" evidence="3">
    <location>
        <begin position="1"/>
        <end position="28"/>
    </location>
</feature>
<protein>
    <submittedName>
        <fullName evidence="6">Peptidase M23</fullName>
    </submittedName>
</protein>
<feature type="chain" id="PRO_5020510176" evidence="3">
    <location>
        <begin position="29"/>
        <end position="403"/>
    </location>
</feature>
<proteinExistence type="predicted"/>
<dbReference type="RefSeq" id="WP_132418463.1">
    <property type="nucleotide sequence ID" value="NZ_SKFG01000011.1"/>
</dbReference>
<keyword evidence="1 3" id="KW-0732">Signal</keyword>
<dbReference type="Proteomes" id="UP000295418">
    <property type="component" value="Unassembled WGS sequence"/>
</dbReference>
<feature type="domain" description="M23ase beta-sheet core" evidence="4">
    <location>
        <begin position="297"/>
        <end position="398"/>
    </location>
</feature>
<feature type="coiled-coil region" evidence="2">
    <location>
        <begin position="32"/>
        <end position="119"/>
    </location>
</feature>
<dbReference type="Gene3D" id="6.10.250.3150">
    <property type="match status" value="1"/>
</dbReference>
<dbReference type="InterPro" id="IPR011055">
    <property type="entry name" value="Dup_hybrid_motif"/>
</dbReference>
<feature type="domain" description="Peptidoglycan hydrolase PcsB coiled-coil" evidence="5">
    <location>
        <begin position="110"/>
        <end position="180"/>
    </location>
</feature>
<gene>
    <name evidence="6" type="ORF">E0485_12915</name>
</gene>
<dbReference type="EMBL" id="SKFG01000011">
    <property type="protein sequence ID" value="TCZ76873.1"/>
    <property type="molecule type" value="Genomic_DNA"/>
</dbReference>
<name>A0A4R4ECI7_9BACL</name>